<evidence type="ECO:0000313" key="2">
    <source>
        <dbReference type="EMBL" id="GAA5809385.1"/>
    </source>
</evidence>
<protein>
    <submittedName>
        <fullName evidence="2">Uncharacterized protein</fullName>
    </submittedName>
</protein>
<name>A0ABP9YRA4_9FUNG</name>
<comment type="caution">
    <text evidence="2">The sequence shown here is derived from an EMBL/GenBank/DDBJ whole genome shotgun (WGS) entry which is preliminary data.</text>
</comment>
<evidence type="ECO:0000313" key="3">
    <source>
        <dbReference type="Proteomes" id="UP001473302"/>
    </source>
</evidence>
<feature type="coiled-coil region" evidence="1">
    <location>
        <begin position="37"/>
        <end position="64"/>
    </location>
</feature>
<keyword evidence="3" id="KW-1185">Reference proteome</keyword>
<gene>
    <name evidence="2" type="ORF">MFLAVUS_002793</name>
</gene>
<accession>A0ABP9YRA4</accession>
<proteinExistence type="predicted"/>
<evidence type="ECO:0000256" key="1">
    <source>
        <dbReference type="SAM" id="Coils"/>
    </source>
</evidence>
<keyword evidence="1" id="KW-0175">Coiled coil</keyword>
<dbReference type="Proteomes" id="UP001473302">
    <property type="component" value="Unassembled WGS sequence"/>
</dbReference>
<sequence length="426" mass="49423">MENQLLIELLALNTIFNQDDVTTATLLNLATPVNNQLDKLRSNIEEINNIVQQINTAIAQENSNVAEINLSHYMLNRSVHQLRPQDEITAIRGRLNQQHGIIVNIIIESRDTAYQVELEILVLQANLNQLQREDLNEEERILQAQLGTQVPISIQNEQTHLAALRQDIQRCLRIDTIKRQLQQIEARNATLFQRTEIISQQLLLVVANPEGNQFFPKITDVTFWSHVYQKVANYPNRLSTNLPFNQSIQRTFADFDISRKIPGTEQHAYNIPTLDRLHIDISKTYPGTIIQTNKAADGVITYRPFNEIVFCQENDEKVVDELPEFENLNELYDQIRLIYEAEFSELNYDQVNDYNNAYGHPLKYIRISHRLRQLATSLPDYPIRLWSLIPEGSHYTVHVPLSGVPAMYHFLKKAHENGWLYDKHSR</sequence>
<feature type="coiled-coil region" evidence="1">
    <location>
        <begin position="113"/>
        <end position="140"/>
    </location>
</feature>
<dbReference type="EMBL" id="BAABUK010000005">
    <property type="protein sequence ID" value="GAA5809385.1"/>
    <property type="molecule type" value="Genomic_DNA"/>
</dbReference>
<organism evidence="2 3">
    <name type="scientific">Mucor flavus</name>
    <dbReference type="NCBI Taxonomy" id="439312"/>
    <lineage>
        <taxon>Eukaryota</taxon>
        <taxon>Fungi</taxon>
        <taxon>Fungi incertae sedis</taxon>
        <taxon>Mucoromycota</taxon>
        <taxon>Mucoromycotina</taxon>
        <taxon>Mucoromycetes</taxon>
        <taxon>Mucorales</taxon>
        <taxon>Mucorineae</taxon>
        <taxon>Mucoraceae</taxon>
        <taxon>Mucor</taxon>
    </lineage>
</organism>
<reference evidence="2 3" key="1">
    <citation type="submission" date="2024-04" db="EMBL/GenBank/DDBJ databases">
        <title>genome sequences of Mucor flavus KT1a and Helicostylum pulchrum KT1b strains isolated from the surface of a dry-aged beef.</title>
        <authorList>
            <person name="Toyotome T."/>
            <person name="Hosono M."/>
            <person name="Torimaru M."/>
            <person name="Fukuda K."/>
            <person name="Mikami N."/>
        </authorList>
    </citation>
    <scope>NUCLEOTIDE SEQUENCE [LARGE SCALE GENOMIC DNA]</scope>
    <source>
        <strain evidence="2 3">KT1a</strain>
    </source>
</reference>